<name>A0A550BUA7_9AGAR</name>
<feature type="transmembrane region" description="Helical" evidence="1">
    <location>
        <begin position="239"/>
        <end position="261"/>
    </location>
</feature>
<dbReference type="OrthoDB" id="2984672at2759"/>
<sequence>MFSFKSLSIAATLALSAFAAPVDMPGFAAVSSSVAGAASTASGTAVAAASSVSASATKAAAAATSSVASVAGRDLLDVDADVDAEVEVLHRDLLDVDADVDADVEVGRRHDQTLLDLVDQAIVDLTETCQALTFLQPANATEKAVGDLLNDVKAILGDLLTDVQALVGLDVSAVLGDVTDLNAVGSIVADLLKLVFTALGGVLNVVNVAPSDLLSQLLKDIAGIVAELLKVVLGLVDGVLGLVGGLLGVVVGLLGDVLPIVMQLNVSMLLQVLAL</sequence>
<evidence type="ECO:0000313" key="3">
    <source>
        <dbReference type="EMBL" id="TRM56129.1"/>
    </source>
</evidence>
<accession>A0A550BUA7</accession>
<keyword evidence="2" id="KW-0732">Signal</keyword>
<comment type="caution">
    <text evidence="3">The sequence shown here is derived from an EMBL/GenBank/DDBJ whole genome shotgun (WGS) entry which is preliminary data.</text>
</comment>
<keyword evidence="1" id="KW-1133">Transmembrane helix</keyword>
<evidence type="ECO:0000256" key="1">
    <source>
        <dbReference type="SAM" id="Phobius"/>
    </source>
</evidence>
<keyword evidence="1" id="KW-0812">Transmembrane</keyword>
<evidence type="ECO:0000256" key="2">
    <source>
        <dbReference type="SAM" id="SignalP"/>
    </source>
</evidence>
<feature type="chain" id="PRO_5022028414" evidence="2">
    <location>
        <begin position="20"/>
        <end position="275"/>
    </location>
</feature>
<keyword evidence="1" id="KW-0472">Membrane</keyword>
<feature type="signal peptide" evidence="2">
    <location>
        <begin position="1"/>
        <end position="19"/>
    </location>
</feature>
<evidence type="ECO:0000313" key="4">
    <source>
        <dbReference type="Proteomes" id="UP000320762"/>
    </source>
</evidence>
<proteinExistence type="predicted"/>
<organism evidence="3 4">
    <name type="scientific">Schizophyllum amplum</name>
    <dbReference type="NCBI Taxonomy" id="97359"/>
    <lineage>
        <taxon>Eukaryota</taxon>
        <taxon>Fungi</taxon>
        <taxon>Dikarya</taxon>
        <taxon>Basidiomycota</taxon>
        <taxon>Agaricomycotina</taxon>
        <taxon>Agaricomycetes</taxon>
        <taxon>Agaricomycetidae</taxon>
        <taxon>Agaricales</taxon>
        <taxon>Schizophyllaceae</taxon>
        <taxon>Schizophyllum</taxon>
    </lineage>
</organism>
<keyword evidence="4" id="KW-1185">Reference proteome</keyword>
<protein>
    <submittedName>
        <fullName evidence="3">Uncharacterized protein</fullName>
    </submittedName>
</protein>
<reference evidence="3 4" key="1">
    <citation type="journal article" date="2019" name="New Phytol.">
        <title>Comparative genomics reveals unique wood-decay strategies and fruiting body development in the Schizophyllaceae.</title>
        <authorList>
            <person name="Almasi E."/>
            <person name="Sahu N."/>
            <person name="Krizsan K."/>
            <person name="Balint B."/>
            <person name="Kovacs G.M."/>
            <person name="Kiss B."/>
            <person name="Cseklye J."/>
            <person name="Drula E."/>
            <person name="Henrissat B."/>
            <person name="Nagy I."/>
            <person name="Chovatia M."/>
            <person name="Adam C."/>
            <person name="LaButti K."/>
            <person name="Lipzen A."/>
            <person name="Riley R."/>
            <person name="Grigoriev I.V."/>
            <person name="Nagy L.G."/>
        </authorList>
    </citation>
    <scope>NUCLEOTIDE SEQUENCE [LARGE SCALE GENOMIC DNA]</scope>
    <source>
        <strain evidence="3 4">NL-1724</strain>
    </source>
</reference>
<dbReference type="Proteomes" id="UP000320762">
    <property type="component" value="Unassembled WGS sequence"/>
</dbReference>
<dbReference type="EMBL" id="VDMD01000079">
    <property type="protein sequence ID" value="TRM56129.1"/>
    <property type="molecule type" value="Genomic_DNA"/>
</dbReference>
<dbReference type="AlphaFoldDB" id="A0A550BUA7"/>
<gene>
    <name evidence="3" type="ORF">BD626DRAFT_551681</name>
</gene>